<dbReference type="GO" id="GO:0032259">
    <property type="term" value="P:methylation"/>
    <property type="evidence" value="ECO:0007669"/>
    <property type="project" value="UniProtKB-KW"/>
</dbReference>
<evidence type="ECO:0000313" key="6">
    <source>
        <dbReference type="EMBL" id="MFC6827192.1"/>
    </source>
</evidence>
<evidence type="ECO:0000313" key="7">
    <source>
        <dbReference type="Proteomes" id="UP001596408"/>
    </source>
</evidence>
<dbReference type="RefSeq" id="WP_379699738.1">
    <property type="nucleotide sequence ID" value="NZ_JBHSXH010000015.1"/>
</dbReference>
<keyword evidence="7" id="KW-1185">Reference proteome</keyword>
<dbReference type="Proteomes" id="UP001596408">
    <property type="component" value="Unassembled WGS sequence"/>
</dbReference>
<accession>A0ABD5U9H4</accession>
<keyword evidence="4 5" id="KW-0472">Membrane</keyword>
<dbReference type="GO" id="GO:0004671">
    <property type="term" value="F:protein C-terminal S-isoprenylcysteine carboxyl O-methyltransferase activity"/>
    <property type="evidence" value="ECO:0007669"/>
    <property type="project" value="UniProtKB-EC"/>
</dbReference>
<comment type="subcellular location">
    <subcellularLocation>
        <location evidence="1">Endomembrane system</location>
        <topology evidence="1">Multi-pass membrane protein</topology>
    </subcellularLocation>
</comment>
<proteinExistence type="predicted"/>
<feature type="transmembrane region" description="Helical" evidence="5">
    <location>
        <begin position="123"/>
        <end position="155"/>
    </location>
</feature>
<dbReference type="GO" id="GO:0012505">
    <property type="term" value="C:endomembrane system"/>
    <property type="evidence" value="ECO:0007669"/>
    <property type="project" value="UniProtKB-SubCell"/>
</dbReference>
<keyword evidence="6" id="KW-0808">Transferase</keyword>
<reference evidence="6 7" key="1">
    <citation type="journal article" date="2019" name="Int. J. Syst. Evol. Microbiol.">
        <title>The Global Catalogue of Microorganisms (GCM) 10K type strain sequencing project: providing services to taxonomists for standard genome sequencing and annotation.</title>
        <authorList>
            <consortium name="The Broad Institute Genomics Platform"/>
            <consortium name="The Broad Institute Genome Sequencing Center for Infectious Disease"/>
            <person name="Wu L."/>
            <person name="Ma J."/>
        </authorList>
    </citation>
    <scope>NUCLEOTIDE SEQUENCE [LARGE SCALE GENOMIC DNA]</scope>
    <source>
        <strain evidence="6 7">YIM 94188</strain>
    </source>
</reference>
<gene>
    <name evidence="6" type="ORF">ACFQEV_19630</name>
</gene>
<evidence type="ECO:0000256" key="2">
    <source>
        <dbReference type="ARBA" id="ARBA00022692"/>
    </source>
</evidence>
<evidence type="ECO:0000256" key="1">
    <source>
        <dbReference type="ARBA" id="ARBA00004127"/>
    </source>
</evidence>
<comment type="caution">
    <text evidence="6">The sequence shown here is derived from an EMBL/GenBank/DDBJ whole genome shotgun (WGS) entry which is preliminary data.</text>
</comment>
<sequence>MEQTMTAVLSAVGAVAGLGNLVGITASALGRADYWPPGDRNRTYYAHWTLSQVVNVSLVGVAYLDWNGLGLPRPVVAGGGVLFVAWYAAAVAAGLDLGVEETKGLRGELRTDGWYRYSRNPQYVCYIVATVGFAAMAASAWAAALCAVYLAWWVVLPFAEEPWLREEYGEAYERYAERVPRFVGRRSLRALAGTRSGLGAK</sequence>
<evidence type="ECO:0000256" key="3">
    <source>
        <dbReference type="ARBA" id="ARBA00022989"/>
    </source>
</evidence>
<keyword evidence="2 5" id="KW-0812">Transmembrane</keyword>
<organism evidence="6 7">
    <name type="scientific">Halopelagius fulvigenes</name>
    <dbReference type="NCBI Taxonomy" id="1198324"/>
    <lineage>
        <taxon>Archaea</taxon>
        <taxon>Methanobacteriati</taxon>
        <taxon>Methanobacteriota</taxon>
        <taxon>Stenosarchaea group</taxon>
        <taxon>Halobacteria</taxon>
        <taxon>Halobacteriales</taxon>
        <taxon>Haloferacaceae</taxon>
    </lineage>
</organism>
<dbReference type="Pfam" id="PF04191">
    <property type="entry name" value="PEMT"/>
    <property type="match status" value="1"/>
</dbReference>
<dbReference type="Gene3D" id="1.20.120.1630">
    <property type="match status" value="1"/>
</dbReference>
<keyword evidence="6" id="KW-0489">Methyltransferase</keyword>
<feature type="transmembrane region" description="Helical" evidence="5">
    <location>
        <begin position="6"/>
        <end position="32"/>
    </location>
</feature>
<name>A0ABD5U9H4_9EURY</name>
<dbReference type="InterPro" id="IPR007318">
    <property type="entry name" value="Phopholipid_MeTrfase"/>
</dbReference>
<evidence type="ECO:0000256" key="4">
    <source>
        <dbReference type="ARBA" id="ARBA00023136"/>
    </source>
</evidence>
<evidence type="ECO:0000256" key="5">
    <source>
        <dbReference type="SAM" id="Phobius"/>
    </source>
</evidence>
<dbReference type="EC" id="2.1.1.334" evidence="6"/>
<dbReference type="EMBL" id="JBHSXH010000015">
    <property type="protein sequence ID" value="MFC6827192.1"/>
    <property type="molecule type" value="Genomic_DNA"/>
</dbReference>
<dbReference type="AlphaFoldDB" id="A0ABD5U9H4"/>
<feature type="transmembrane region" description="Helical" evidence="5">
    <location>
        <begin position="76"/>
        <end position="99"/>
    </location>
</feature>
<dbReference type="EC" id="2.1.1.100" evidence="6"/>
<keyword evidence="3 5" id="KW-1133">Transmembrane helix</keyword>
<protein>
    <submittedName>
        <fullName evidence="6">Methyltransferase family protein</fullName>
        <ecNumber evidence="6">2.1.1.100</ecNumber>
        <ecNumber evidence="6">2.1.1.334</ecNumber>
    </submittedName>
</protein>